<sequence>MATYRKMLVTGFTKIAKRWEDSKKTPHGLRKHGYKNARQWARLMVANYYVLNSDVICDFLAEEIERAIVEDIPLTQAFFDDFAMEELEAW</sequence>
<evidence type="ECO:0000313" key="1">
    <source>
        <dbReference type="EMBL" id="QVW27715.1"/>
    </source>
</evidence>
<proteinExistence type="predicted"/>
<protein>
    <submittedName>
        <fullName evidence="1">Uncharacterized protein</fullName>
    </submittedName>
</protein>
<name>A0A8E7FN80_9CAUD</name>
<evidence type="ECO:0000313" key="2">
    <source>
        <dbReference type="Proteomes" id="UP000678489"/>
    </source>
</evidence>
<reference evidence="1" key="1">
    <citation type="submission" date="2021-03" db="EMBL/GenBank/DDBJ databases">
        <title>Complete genome sequence of Hafnia phage Pocis76.</title>
        <authorList>
            <person name="Dislers A."/>
            <person name="Zrelovs N."/>
            <person name="Kazaks A."/>
        </authorList>
    </citation>
    <scope>NUCLEOTIDE SEQUENCE</scope>
</reference>
<dbReference type="Proteomes" id="UP000678489">
    <property type="component" value="Segment"/>
</dbReference>
<organism evidence="1 2">
    <name type="scientific">Hafnia phage Pocis76</name>
    <dbReference type="NCBI Taxonomy" id="2831174"/>
    <lineage>
        <taxon>Viruses</taxon>
        <taxon>Duplodnaviria</taxon>
        <taxon>Heunggongvirae</taxon>
        <taxon>Uroviricota</taxon>
        <taxon>Caudoviricetes</taxon>
        <taxon>Drexlerviridae</taxon>
        <taxon>Tempevirinae</taxon>
        <taxon>Pocisvirus</taxon>
        <taxon>Pocisvirus pocis76</taxon>
    </lineage>
</organism>
<dbReference type="EMBL" id="MW689258">
    <property type="protein sequence ID" value="QVW27715.1"/>
    <property type="molecule type" value="Genomic_DNA"/>
</dbReference>
<accession>A0A8E7FN80</accession>
<keyword evidence="2" id="KW-1185">Reference proteome</keyword>